<accession>A0ABQ1EYB6</accession>
<gene>
    <name evidence="2" type="ORF">GCM10008018_44040</name>
</gene>
<dbReference type="InterPro" id="IPR001119">
    <property type="entry name" value="SLH_dom"/>
</dbReference>
<reference evidence="3" key="1">
    <citation type="journal article" date="2019" name="Int. J. Syst. Evol. Microbiol.">
        <title>The Global Catalogue of Microorganisms (GCM) 10K type strain sequencing project: providing services to taxonomists for standard genome sequencing and annotation.</title>
        <authorList>
            <consortium name="The Broad Institute Genomics Platform"/>
            <consortium name="The Broad Institute Genome Sequencing Center for Infectious Disease"/>
            <person name="Wu L."/>
            <person name="Ma J."/>
        </authorList>
    </citation>
    <scope>NUCLEOTIDE SEQUENCE [LARGE SCALE GENOMIC DNA]</scope>
    <source>
        <strain evidence="3">CGMCC 1.15043</strain>
    </source>
</reference>
<dbReference type="RefSeq" id="WP_268240153.1">
    <property type="nucleotide sequence ID" value="NZ_BMHE01000025.1"/>
</dbReference>
<name>A0ABQ1EYB6_9BACL</name>
<organism evidence="2 3">
    <name type="scientific">Paenibacillus marchantiophytorum</name>
    <dbReference type="NCBI Taxonomy" id="1619310"/>
    <lineage>
        <taxon>Bacteria</taxon>
        <taxon>Bacillati</taxon>
        <taxon>Bacillota</taxon>
        <taxon>Bacilli</taxon>
        <taxon>Bacillales</taxon>
        <taxon>Paenibacillaceae</taxon>
        <taxon>Paenibacillus</taxon>
    </lineage>
</organism>
<evidence type="ECO:0000259" key="1">
    <source>
        <dbReference type="PROSITE" id="PS51272"/>
    </source>
</evidence>
<evidence type="ECO:0000313" key="3">
    <source>
        <dbReference type="Proteomes" id="UP000615455"/>
    </source>
</evidence>
<evidence type="ECO:0000313" key="2">
    <source>
        <dbReference type="EMBL" id="GFZ92768.1"/>
    </source>
</evidence>
<dbReference type="Proteomes" id="UP000615455">
    <property type="component" value="Unassembled WGS sequence"/>
</dbReference>
<feature type="domain" description="SLH" evidence="1">
    <location>
        <begin position="1"/>
        <end position="60"/>
    </location>
</feature>
<protein>
    <recommendedName>
        <fullName evidence="1">SLH domain-containing protein</fullName>
    </recommendedName>
</protein>
<dbReference type="PROSITE" id="PS51272">
    <property type="entry name" value="SLH"/>
    <property type="match status" value="1"/>
</dbReference>
<proteinExistence type="predicted"/>
<dbReference type="EMBL" id="BMHE01000025">
    <property type="protein sequence ID" value="GFZ92768.1"/>
    <property type="molecule type" value="Genomic_DNA"/>
</dbReference>
<dbReference type="Pfam" id="PF00395">
    <property type="entry name" value="SLH"/>
    <property type="match status" value="1"/>
</dbReference>
<sequence>MYIDSEIPAWAHGAVSTMKQVGIIVGRGDNKFVPNETATRAEAVTMIMNLLHVKKPNNRI</sequence>
<keyword evidence="3" id="KW-1185">Reference proteome</keyword>
<comment type="caution">
    <text evidence="2">The sequence shown here is derived from an EMBL/GenBank/DDBJ whole genome shotgun (WGS) entry which is preliminary data.</text>
</comment>